<dbReference type="Proteomes" id="UP000254765">
    <property type="component" value="Unassembled WGS sequence"/>
</dbReference>
<evidence type="ECO:0000313" key="2">
    <source>
        <dbReference type="EMBL" id="SUI49392.1"/>
    </source>
</evidence>
<gene>
    <name evidence="2" type="ORF">NCTC10211_02370</name>
</gene>
<feature type="transmembrane region" description="Helical" evidence="1">
    <location>
        <begin position="7"/>
        <end position="30"/>
    </location>
</feature>
<protein>
    <submittedName>
        <fullName evidence="2">Uncharacterized protein</fullName>
    </submittedName>
</protein>
<proteinExistence type="predicted"/>
<sequence>MSHRGKVFTSVIALCSIFWILVWAVLMAFLDLTARQEARVKPGISSDRLYIDKGLSSSNRQRTG</sequence>
<accession>A0A379YS59</accession>
<name>A0A379YS59_SERMA</name>
<evidence type="ECO:0000256" key="1">
    <source>
        <dbReference type="SAM" id="Phobius"/>
    </source>
</evidence>
<dbReference type="EMBL" id="UGYK01000002">
    <property type="protein sequence ID" value="SUI49392.1"/>
    <property type="molecule type" value="Genomic_DNA"/>
</dbReference>
<organism evidence="2 3">
    <name type="scientific">Serratia marcescens</name>
    <dbReference type="NCBI Taxonomy" id="615"/>
    <lineage>
        <taxon>Bacteria</taxon>
        <taxon>Pseudomonadati</taxon>
        <taxon>Pseudomonadota</taxon>
        <taxon>Gammaproteobacteria</taxon>
        <taxon>Enterobacterales</taxon>
        <taxon>Yersiniaceae</taxon>
        <taxon>Serratia</taxon>
    </lineage>
</organism>
<evidence type="ECO:0000313" key="3">
    <source>
        <dbReference type="Proteomes" id="UP000254765"/>
    </source>
</evidence>
<dbReference type="AlphaFoldDB" id="A0A379YS59"/>
<reference evidence="2 3" key="1">
    <citation type="submission" date="2018-06" db="EMBL/GenBank/DDBJ databases">
        <authorList>
            <consortium name="Pathogen Informatics"/>
            <person name="Doyle S."/>
        </authorList>
    </citation>
    <scope>NUCLEOTIDE SEQUENCE [LARGE SCALE GENOMIC DNA]</scope>
    <source>
        <strain evidence="2 3">NCTC10211</strain>
    </source>
</reference>
<keyword evidence="1" id="KW-0812">Transmembrane</keyword>
<keyword evidence="1" id="KW-0472">Membrane</keyword>
<keyword evidence="1" id="KW-1133">Transmembrane helix</keyword>